<dbReference type="PANTHER" id="PTHR14453">
    <property type="entry name" value="PARP/ZINC FINGER CCCH TYPE DOMAIN CONTAINING PROTEIN"/>
    <property type="match status" value="1"/>
</dbReference>
<dbReference type="GO" id="GO:0010629">
    <property type="term" value="P:negative regulation of gene expression"/>
    <property type="evidence" value="ECO:0007669"/>
    <property type="project" value="TreeGrafter"/>
</dbReference>
<dbReference type="InterPro" id="IPR052056">
    <property type="entry name" value="Mono-ARTD/PARP"/>
</dbReference>
<dbReference type="InterPro" id="IPR043472">
    <property type="entry name" value="Macro_dom-like"/>
</dbReference>
<dbReference type="PROSITE" id="PS51059">
    <property type="entry name" value="PARP_CATALYTIC"/>
    <property type="match status" value="1"/>
</dbReference>
<evidence type="ECO:0000256" key="3">
    <source>
        <dbReference type="ARBA" id="ARBA00022679"/>
    </source>
</evidence>
<dbReference type="Gene3D" id="3.40.220.10">
    <property type="entry name" value="Leucine Aminopeptidase, subunit E, domain 1"/>
    <property type="match status" value="2"/>
</dbReference>
<dbReference type="InterPro" id="IPR057049">
    <property type="entry name" value="PARP14_KH_8"/>
</dbReference>
<dbReference type="SUPFAM" id="SSF56399">
    <property type="entry name" value="ADP-ribosylation"/>
    <property type="match status" value="1"/>
</dbReference>
<name>A0AAD7SXR6_9TELE</name>
<dbReference type="PROSITE" id="PS51154">
    <property type="entry name" value="MACRO"/>
    <property type="match status" value="2"/>
</dbReference>
<protein>
    <recommendedName>
        <fullName evidence="11">Poly [ADP-ribose] polymerase</fullName>
    </recommendedName>
</protein>
<dbReference type="PANTHER" id="PTHR14453:SF70">
    <property type="entry name" value="PROTEIN MONO-ADP-RIBOSYLTRANSFERASE PARP9"/>
    <property type="match status" value="1"/>
</dbReference>
<dbReference type="SUPFAM" id="SSF52949">
    <property type="entry name" value="Macro domain-like"/>
    <property type="match status" value="2"/>
</dbReference>
<dbReference type="InterPro" id="IPR002589">
    <property type="entry name" value="Macro_dom"/>
</dbReference>
<dbReference type="CDD" id="cd02907">
    <property type="entry name" value="Macro_Af1521_BAL-like"/>
    <property type="match status" value="1"/>
</dbReference>
<dbReference type="GO" id="GO:0005634">
    <property type="term" value="C:nucleus"/>
    <property type="evidence" value="ECO:0007669"/>
    <property type="project" value="UniProtKB-SubCell"/>
</dbReference>
<dbReference type="GO" id="GO:0003714">
    <property type="term" value="F:transcription corepressor activity"/>
    <property type="evidence" value="ECO:0007669"/>
    <property type="project" value="TreeGrafter"/>
</dbReference>
<keyword evidence="10" id="KW-1185">Reference proteome</keyword>
<feature type="domain" description="PARP catalytic" evidence="7">
    <location>
        <begin position="625"/>
        <end position="832"/>
    </location>
</feature>
<evidence type="ECO:0000259" key="7">
    <source>
        <dbReference type="PROSITE" id="PS51059"/>
    </source>
</evidence>
<dbReference type="SMART" id="SM00506">
    <property type="entry name" value="A1pp"/>
    <property type="match status" value="2"/>
</dbReference>
<evidence type="ECO:0000256" key="4">
    <source>
        <dbReference type="ARBA" id="ARBA00023027"/>
    </source>
</evidence>
<keyword evidence="5" id="KW-0539">Nucleus</keyword>
<proteinExistence type="inferred from homology"/>
<dbReference type="GO" id="GO:0060335">
    <property type="term" value="P:positive regulation of type II interferon-mediated signaling pathway"/>
    <property type="evidence" value="ECO:0007669"/>
    <property type="project" value="TreeGrafter"/>
</dbReference>
<dbReference type="InterPro" id="IPR012317">
    <property type="entry name" value="Poly(ADP-ribose)pol_cat_dom"/>
</dbReference>
<keyword evidence="2" id="KW-0328">Glycosyltransferase</keyword>
<feature type="domain" description="Macro" evidence="8">
    <location>
        <begin position="262"/>
        <end position="445"/>
    </location>
</feature>
<sequence>MSESAIIPVDPATAQLLSQCGEALTNVVQSKFGICAILHHMENSGPFQSSRTAQTKGVKRYSVHLSCGLEISVWKDNLTTHHVDAVVNAANEKLIHGAGLAGALSRAGGPLVQQMSDQIINHKGKVPTGEAVITPAGNLPCKAIIHAVGPELWTHPSNKEVEEASHLLKSAVKSILTLAEEEHYQSVAIPALSSGLFNFPLRKCADIIVKTLKDHRFRPNSRLSEIHLVNNDEPTVSEMERACKEILQSKSHSIAVKAPETRTSTPSLQMGSITVHIKKGCIEQEKVDVIVNTISQYCNLSHGSISKAILKKAGDSIQKEIKQSHSISEYGDVIETNGHALHCLRVYHTVCAFHATGTTAGSEILRSVVLKCLDKAKYKYSSISFPAIGTGLLGFSKMEVAHIMMKAFADFAEQNKGSKMDVYVVLYPSDTETFAAFQHKMLHPEDRQSIKSSAFNKHRSGYEGDGATNGAQACIELMGGSLVCRMEAKRWINETILMASNKCTIVNNHVIHFGQVEHEALLSLQTKCQVSIQEFLHRGVAGVTIEGLQRGVMEAVLRVETLCCQAQEEFALTEESAMMHAVVRWSCAEIPELEEPENSVALERAFLAGQNTQNVTVNGMEIQVSISKMEAKGRSGKGCHVDRKCLFKDTIGMQFQNMSFYQRTTMTPDRKHPFDRIHGFDIDKIEKVENRLLEHHFLLKQEQVSSNPKLLYQQVPAQFCDLVCRVGFQRLYSPPKEQKFGAGMYFGGKPCSAKDLASVGKEEYIYIFQAKVLTGKETIGSPNLIIPPATGSGPFSLYDSVKGGVDTHVIFNSHQALPVYLITYKPVKHTHI</sequence>
<evidence type="ECO:0000313" key="9">
    <source>
        <dbReference type="EMBL" id="KAJ8410633.1"/>
    </source>
</evidence>
<dbReference type="Pfam" id="PF23254">
    <property type="entry name" value="KH_PARP14_8"/>
    <property type="match status" value="1"/>
</dbReference>
<comment type="subcellular location">
    <subcellularLocation>
        <location evidence="1">Nucleus</location>
    </subcellularLocation>
</comment>
<evidence type="ECO:0000256" key="6">
    <source>
        <dbReference type="ARBA" id="ARBA00024347"/>
    </source>
</evidence>
<dbReference type="AlphaFoldDB" id="A0AAD7SXR6"/>
<evidence type="ECO:0000256" key="2">
    <source>
        <dbReference type="ARBA" id="ARBA00022676"/>
    </source>
</evidence>
<dbReference type="Gene3D" id="3.90.228.10">
    <property type="match status" value="1"/>
</dbReference>
<organism evidence="9 10">
    <name type="scientific">Aldrovandia affinis</name>
    <dbReference type="NCBI Taxonomy" id="143900"/>
    <lineage>
        <taxon>Eukaryota</taxon>
        <taxon>Metazoa</taxon>
        <taxon>Chordata</taxon>
        <taxon>Craniata</taxon>
        <taxon>Vertebrata</taxon>
        <taxon>Euteleostomi</taxon>
        <taxon>Actinopterygii</taxon>
        <taxon>Neopterygii</taxon>
        <taxon>Teleostei</taxon>
        <taxon>Notacanthiformes</taxon>
        <taxon>Halosauridae</taxon>
        <taxon>Aldrovandia</taxon>
    </lineage>
</organism>
<dbReference type="GO" id="GO:0003950">
    <property type="term" value="F:NAD+ poly-ADP-ribosyltransferase activity"/>
    <property type="evidence" value="ECO:0007669"/>
    <property type="project" value="InterPro"/>
</dbReference>
<dbReference type="GO" id="GO:0070212">
    <property type="term" value="P:protein poly-ADP-ribosylation"/>
    <property type="evidence" value="ECO:0007669"/>
    <property type="project" value="TreeGrafter"/>
</dbReference>
<evidence type="ECO:0008006" key="11">
    <source>
        <dbReference type="Google" id="ProtNLM"/>
    </source>
</evidence>
<reference evidence="9" key="1">
    <citation type="journal article" date="2023" name="Science">
        <title>Genome structures resolve the early diversification of teleost fishes.</title>
        <authorList>
            <person name="Parey E."/>
            <person name="Louis A."/>
            <person name="Montfort J."/>
            <person name="Bouchez O."/>
            <person name="Roques C."/>
            <person name="Iampietro C."/>
            <person name="Lluch J."/>
            <person name="Castinel A."/>
            <person name="Donnadieu C."/>
            <person name="Desvignes T."/>
            <person name="Floi Bucao C."/>
            <person name="Jouanno E."/>
            <person name="Wen M."/>
            <person name="Mejri S."/>
            <person name="Dirks R."/>
            <person name="Jansen H."/>
            <person name="Henkel C."/>
            <person name="Chen W.J."/>
            <person name="Zahm M."/>
            <person name="Cabau C."/>
            <person name="Klopp C."/>
            <person name="Thompson A.W."/>
            <person name="Robinson-Rechavi M."/>
            <person name="Braasch I."/>
            <person name="Lecointre G."/>
            <person name="Bobe J."/>
            <person name="Postlethwait J.H."/>
            <person name="Berthelot C."/>
            <person name="Roest Crollius H."/>
            <person name="Guiguen Y."/>
        </authorList>
    </citation>
    <scope>NUCLEOTIDE SEQUENCE</scope>
    <source>
        <strain evidence="9">NC1722</strain>
    </source>
</reference>
<accession>A0AAD7SXR6</accession>
<evidence type="ECO:0000256" key="1">
    <source>
        <dbReference type="ARBA" id="ARBA00004123"/>
    </source>
</evidence>
<gene>
    <name evidence="9" type="ORF">AAFF_G00195370</name>
</gene>
<dbReference type="Proteomes" id="UP001221898">
    <property type="component" value="Unassembled WGS sequence"/>
</dbReference>
<feature type="domain" description="Macro" evidence="8">
    <location>
        <begin position="58"/>
        <end position="247"/>
    </location>
</feature>
<dbReference type="GO" id="GO:0005737">
    <property type="term" value="C:cytoplasm"/>
    <property type="evidence" value="ECO:0007669"/>
    <property type="project" value="TreeGrafter"/>
</dbReference>
<keyword evidence="4" id="KW-0520">NAD</keyword>
<comment type="caution">
    <text evidence="9">The sequence shown here is derived from an EMBL/GenBank/DDBJ whole genome shotgun (WGS) entry which is preliminary data.</text>
</comment>
<dbReference type="Pfam" id="PF01661">
    <property type="entry name" value="Macro"/>
    <property type="match status" value="2"/>
</dbReference>
<dbReference type="GO" id="GO:0044389">
    <property type="term" value="F:ubiquitin-like protein ligase binding"/>
    <property type="evidence" value="ECO:0007669"/>
    <property type="project" value="TreeGrafter"/>
</dbReference>
<comment type="similarity">
    <text evidence="6">Belongs to the ARTD/PARP family.</text>
</comment>
<keyword evidence="3" id="KW-0808">Transferase</keyword>
<dbReference type="EMBL" id="JAINUG010000026">
    <property type="protein sequence ID" value="KAJ8410633.1"/>
    <property type="molecule type" value="Genomic_DNA"/>
</dbReference>
<evidence type="ECO:0000256" key="5">
    <source>
        <dbReference type="ARBA" id="ARBA00023242"/>
    </source>
</evidence>
<dbReference type="GO" id="GO:1990404">
    <property type="term" value="F:NAD+-protein mono-ADP-ribosyltransferase activity"/>
    <property type="evidence" value="ECO:0007669"/>
    <property type="project" value="TreeGrafter"/>
</dbReference>
<evidence type="ECO:0000259" key="8">
    <source>
        <dbReference type="PROSITE" id="PS51154"/>
    </source>
</evidence>
<evidence type="ECO:0000313" key="10">
    <source>
        <dbReference type="Proteomes" id="UP001221898"/>
    </source>
</evidence>